<dbReference type="SUPFAM" id="SSF49503">
    <property type="entry name" value="Cupredoxins"/>
    <property type="match status" value="3"/>
</dbReference>
<evidence type="ECO:0000256" key="2">
    <source>
        <dbReference type="ARBA" id="ARBA00001973"/>
    </source>
</evidence>
<dbReference type="PRINTS" id="PR00695">
    <property type="entry name" value="CUNO2RDTASE"/>
</dbReference>
<evidence type="ECO:0000256" key="8">
    <source>
        <dbReference type="ARBA" id="ARBA00022737"/>
    </source>
</evidence>
<comment type="catalytic activity">
    <reaction evidence="11">
        <text>nitric oxide + Fe(III)-[cytochrome c] + H2O = Fe(II)-[cytochrome c] + nitrite + 2 H(+)</text>
        <dbReference type="Rhea" id="RHEA:15233"/>
        <dbReference type="Rhea" id="RHEA-COMP:10350"/>
        <dbReference type="Rhea" id="RHEA-COMP:14399"/>
        <dbReference type="ChEBI" id="CHEBI:15377"/>
        <dbReference type="ChEBI" id="CHEBI:15378"/>
        <dbReference type="ChEBI" id="CHEBI:16301"/>
        <dbReference type="ChEBI" id="CHEBI:16480"/>
        <dbReference type="ChEBI" id="CHEBI:29033"/>
        <dbReference type="ChEBI" id="CHEBI:29034"/>
        <dbReference type="EC" id="1.7.2.1"/>
    </reaction>
</comment>
<dbReference type="InterPro" id="IPR008972">
    <property type="entry name" value="Cupredoxin"/>
</dbReference>
<evidence type="ECO:0000259" key="14">
    <source>
        <dbReference type="Pfam" id="PF07732"/>
    </source>
</evidence>
<evidence type="ECO:0000256" key="3">
    <source>
        <dbReference type="ARBA" id="ARBA00010609"/>
    </source>
</evidence>
<evidence type="ECO:0000313" key="15">
    <source>
        <dbReference type="EMBL" id="NVM95662.1"/>
    </source>
</evidence>
<dbReference type="PANTHER" id="PTHR11709:SF394">
    <property type="entry name" value="FI03373P-RELATED"/>
    <property type="match status" value="1"/>
</dbReference>
<evidence type="ECO:0000256" key="5">
    <source>
        <dbReference type="ARBA" id="ARBA00011882"/>
    </source>
</evidence>
<comment type="cofactor">
    <cofactor evidence="2 12">
        <name>Cu(2+)</name>
        <dbReference type="ChEBI" id="CHEBI:29036"/>
    </cofactor>
</comment>
<dbReference type="Pfam" id="PF07732">
    <property type="entry name" value="Cu-oxidase_3"/>
    <property type="match status" value="1"/>
</dbReference>
<dbReference type="AlphaFoldDB" id="A0A7Y7LZ67"/>
<evidence type="ECO:0000313" key="16">
    <source>
        <dbReference type="Proteomes" id="UP000543556"/>
    </source>
</evidence>
<feature type="binding site" description="type 1 copper site" evidence="12">
    <location>
        <position position="262"/>
    </location>
    <ligand>
        <name>Cu cation</name>
        <dbReference type="ChEBI" id="CHEBI:23378"/>
        <label>1</label>
    </ligand>
</feature>
<dbReference type="InterPro" id="IPR045087">
    <property type="entry name" value="Cu-oxidase_fam"/>
</dbReference>
<dbReference type="EMBL" id="JAAMFM010000018">
    <property type="protein sequence ID" value="NVM95662.1"/>
    <property type="molecule type" value="Genomic_DNA"/>
</dbReference>
<evidence type="ECO:0000256" key="1">
    <source>
        <dbReference type="ARBA" id="ARBA00001960"/>
    </source>
</evidence>
<keyword evidence="10 12" id="KW-0186">Copper</keyword>
<dbReference type="GO" id="GO:0050421">
    <property type="term" value="F:nitrite reductase (NO-forming) activity"/>
    <property type="evidence" value="ECO:0007669"/>
    <property type="project" value="UniProtKB-EC"/>
</dbReference>
<keyword evidence="9" id="KW-0560">Oxidoreductase</keyword>
<keyword evidence="16" id="KW-1185">Reference proteome</keyword>
<comment type="caution">
    <text evidence="15">The sequence shown here is derived from an EMBL/GenBank/DDBJ whole genome shotgun (WGS) entry which is preliminary data.</text>
</comment>
<accession>A0A7Y7LZ67</accession>
<evidence type="ECO:0000256" key="11">
    <source>
        <dbReference type="ARBA" id="ARBA00049340"/>
    </source>
</evidence>
<evidence type="ECO:0000256" key="13">
    <source>
        <dbReference type="SAM" id="Phobius"/>
    </source>
</evidence>
<proteinExistence type="inferred from homology"/>
<dbReference type="Gene3D" id="2.60.40.420">
    <property type="entry name" value="Cupredoxins - blue copper proteins"/>
    <property type="match status" value="3"/>
</dbReference>
<dbReference type="GO" id="GO:0005507">
    <property type="term" value="F:copper ion binding"/>
    <property type="evidence" value="ECO:0007669"/>
    <property type="project" value="InterPro"/>
</dbReference>
<dbReference type="RefSeq" id="WP_176635388.1">
    <property type="nucleotide sequence ID" value="NZ_JAAMFM010000018.1"/>
</dbReference>
<dbReference type="PANTHER" id="PTHR11709">
    <property type="entry name" value="MULTI-COPPER OXIDASE"/>
    <property type="match status" value="1"/>
</dbReference>
<evidence type="ECO:0000256" key="4">
    <source>
        <dbReference type="ARBA" id="ARBA00011233"/>
    </source>
</evidence>
<protein>
    <recommendedName>
        <fullName evidence="6">Copper-containing nitrite reductase</fullName>
        <ecNumber evidence="5">1.7.2.1</ecNumber>
    </recommendedName>
</protein>
<feature type="transmembrane region" description="Helical" evidence="13">
    <location>
        <begin position="23"/>
        <end position="45"/>
    </location>
</feature>
<evidence type="ECO:0000256" key="6">
    <source>
        <dbReference type="ARBA" id="ARBA00017290"/>
    </source>
</evidence>
<dbReference type="EC" id="1.7.2.1" evidence="5"/>
<evidence type="ECO:0000256" key="10">
    <source>
        <dbReference type="ARBA" id="ARBA00023008"/>
    </source>
</evidence>
<reference evidence="15 16" key="1">
    <citation type="submission" date="2020-02" db="EMBL/GenBank/DDBJ databases">
        <title>Genome sequence of strain AETb3-4.</title>
        <authorList>
            <person name="Gao J."/>
            <person name="Zhang X."/>
        </authorList>
    </citation>
    <scope>NUCLEOTIDE SEQUENCE [LARGE SCALE GENOMIC DNA]</scope>
    <source>
        <strain evidence="15 16">AETb3-4</strain>
    </source>
</reference>
<keyword evidence="13" id="KW-0472">Membrane</keyword>
<feature type="domain" description="Plastocyanin-like" evidence="14">
    <location>
        <begin position="210"/>
        <end position="319"/>
    </location>
</feature>
<evidence type="ECO:0000256" key="12">
    <source>
        <dbReference type="PIRSR" id="PIRSR601287-1"/>
    </source>
</evidence>
<comment type="subunit">
    <text evidence="4">Homotrimer.</text>
</comment>
<name>A0A7Y7LZ67_9MICC</name>
<dbReference type="Proteomes" id="UP000543556">
    <property type="component" value="Unassembled WGS sequence"/>
</dbReference>
<keyword evidence="8" id="KW-0677">Repeat</keyword>
<feature type="binding site" description="type 1 copper site" evidence="12">
    <location>
        <position position="297"/>
    </location>
    <ligand>
        <name>Cu cation</name>
        <dbReference type="ChEBI" id="CHEBI:23378"/>
        <label>1</label>
    </ligand>
</feature>
<gene>
    <name evidence="15" type="ORF">G6034_12200</name>
</gene>
<comment type="cofactor">
    <cofactor evidence="1 12">
        <name>Cu(+)</name>
        <dbReference type="ChEBI" id="CHEBI:49552"/>
    </cofactor>
</comment>
<evidence type="ECO:0000256" key="7">
    <source>
        <dbReference type="ARBA" id="ARBA00022723"/>
    </source>
</evidence>
<keyword evidence="7 12" id="KW-0479">Metal-binding</keyword>
<dbReference type="CDD" id="cd11020">
    <property type="entry name" value="CuRO_1_CuNIR"/>
    <property type="match status" value="1"/>
</dbReference>
<feature type="binding site" description="type 1 copper site" evidence="12">
    <location>
        <position position="305"/>
    </location>
    <ligand>
        <name>Cu cation</name>
        <dbReference type="ChEBI" id="CHEBI:23378"/>
        <label>1</label>
    </ligand>
</feature>
<organism evidence="15 16">
    <name type="scientific">Arthrobacter wenxiniae</name>
    <dbReference type="NCBI Taxonomy" id="2713570"/>
    <lineage>
        <taxon>Bacteria</taxon>
        <taxon>Bacillati</taxon>
        <taxon>Actinomycetota</taxon>
        <taxon>Actinomycetes</taxon>
        <taxon>Micrococcales</taxon>
        <taxon>Micrococcaceae</taxon>
        <taxon>Arthrobacter</taxon>
    </lineage>
</organism>
<evidence type="ECO:0000256" key="9">
    <source>
        <dbReference type="ARBA" id="ARBA00023002"/>
    </source>
</evidence>
<dbReference type="CDD" id="cd04208">
    <property type="entry name" value="CuRO_2_CuNIR"/>
    <property type="match status" value="1"/>
</dbReference>
<dbReference type="InterPro" id="IPR011707">
    <property type="entry name" value="Cu-oxidase-like_N"/>
</dbReference>
<feature type="binding site" description="type 1 copper site" evidence="12">
    <location>
        <position position="296"/>
    </location>
    <ligand>
        <name>Cu cation</name>
        <dbReference type="ChEBI" id="CHEBI:23378"/>
        <label>1</label>
    </ligand>
</feature>
<feature type="binding site" description="type 1 copper site" evidence="12">
    <location>
        <position position="450"/>
    </location>
    <ligand>
        <name>Cu cation</name>
        <dbReference type="ChEBI" id="CHEBI:23378"/>
        <label>1</label>
    </ligand>
</feature>
<keyword evidence="13" id="KW-1133">Transmembrane helix</keyword>
<keyword evidence="13" id="KW-0812">Transmembrane</keyword>
<dbReference type="InterPro" id="IPR001287">
    <property type="entry name" value="NO2-reductase_Cu"/>
</dbReference>
<feature type="binding site" description="type 1 copper site" evidence="12">
    <location>
        <position position="257"/>
    </location>
    <ligand>
        <name>Cu cation</name>
        <dbReference type="ChEBI" id="CHEBI:23378"/>
        <label>1</label>
    </ligand>
</feature>
<comment type="similarity">
    <text evidence="3">Belongs to the multicopper oxidase family.</text>
</comment>
<sequence>MPNLSLQSLRSHVRQAAISLNKLLPVIGTALSLGLIIGLIIAGTYPSTSQGATMSSAGTGHPALASTSKKVTFEIEEGDMYVKPSSITVPAGADVTVHVTNKGSQQHSLALEGQNAVMIDAGKSATFHWGTIAQSTQAWCVVPGHKDAGMVLDVKIAGQSAAPAPAAAAAASSNDATIDANAKPAAGWKPRDATLPPADGQKIHSVTFHVTEQKMEVAPGVKQLRWTYNGTAPGPILRGKVGDIFKIHLVNDGSMEHSIDFHASKVAPNVQMHTIKPHQSLDYQFTAHFSGIFTYHCGANPMIYHMGNGMFGAVVIDPPSLDKVDNEFVLVQSELYLGPKGQPGDLKKMLAGKTDAVVFNGYYNQYALAPIKVKPGARVRVWLDDAGPNENMAFHTVGTIFDTVWKEGHYELKADNADHGGSQTLDLQPTQGGFVEFTLPDAGTYPFITHKMMNMSSGALGLFQVG</sequence>
<feature type="binding site" description="type 1 copper site" evidence="12">
    <location>
        <position position="310"/>
    </location>
    <ligand>
        <name>Cu cation</name>
        <dbReference type="ChEBI" id="CHEBI:23378"/>
        <label>1</label>
    </ligand>
</feature>